<evidence type="ECO:0000313" key="2">
    <source>
        <dbReference type="EMBL" id="TGE06257.1"/>
    </source>
</evidence>
<accession>A0A4Z0P6G1</accession>
<feature type="signal peptide" evidence="1">
    <location>
        <begin position="1"/>
        <end position="21"/>
    </location>
</feature>
<dbReference type="RefSeq" id="WP_135435049.1">
    <property type="nucleotide sequence ID" value="NZ_SRLA01000003.1"/>
</dbReference>
<sequence length="198" mass="22779">MLIKQLLKFFLLLLCASPAIGQTVIQGDSVFQGLQVGKSTLNDVRRVMGNGYKKGEMIRRFHVKWSDDRPGSYQVVYGYTLAYKRAGVEFAIETENKPKDQQSITSIKFRSKASIVTSKGIYPSNTFADVINRYGPLDTARSNRNIPYVYGWRIDRGQKTEKRYTIIQYTKGIRFVSYGSRNEAENLNIRRVDEIWLD</sequence>
<reference evidence="2 3" key="1">
    <citation type="submission" date="2019-04" db="EMBL/GenBank/DDBJ databases">
        <authorList>
            <person name="Feng G."/>
            <person name="Zhang J."/>
            <person name="Zhu H."/>
        </authorList>
    </citation>
    <scope>NUCLEOTIDE SEQUENCE [LARGE SCALE GENOMIC DNA]</scope>
    <source>
        <strain evidence="2 3">92R-1</strain>
    </source>
</reference>
<gene>
    <name evidence="2" type="ORF">EU556_15500</name>
</gene>
<keyword evidence="3" id="KW-1185">Reference proteome</keyword>
<protein>
    <submittedName>
        <fullName evidence="2">Uncharacterized protein</fullName>
    </submittedName>
</protein>
<comment type="caution">
    <text evidence="2">The sequence shown here is derived from an EMBL/GenBank/DDBJ whole genome shotgun (WGS) entry which is preliminary data.</text>
</comment>
<evidence type="ECO:0000313" key="3">
    <source>
        <dbReference type="Proteomes" id="UP000298337"/>
    </source>
</evidence>
<organism evidence="2 3">
    <name type="scientific">Hymenobacter fodinae</name>
    <dbReference type="NCBI Taxonomy" id="2510796"/>
    <lineage>
        <taxon>Bacteria</taxon>
        <taxon>Pseudomonadati</taxon>
        <taxon>Bacteroidota</taxon>
        <taxon>Cytophagia</taxon>
        <taxon>Cytophagales</taxon>
        <taxon>Hymenobacteraceae</taxon>
        <taxon>Hymenobacter</taxon>
    </lineage>
</organism>
<keyword evidence="1" id="KW-0732">Signal</keyword>
<feature type="chain" id="PRO_5021464886" evidence="1">
    <location>
        <begin position="22"/>
        <end position="198"/>
    </location>
</feature>
<dbReference type="AlphaFoldDB" id="A0A4Z0P6G1"/>
<name>A0A4Z0P6G1_9BACT</name>
<dbReference type="OrthoDB" id="886022at2"/>
<dbReference type="Proteomes" id="UP000298337">
    <property type="component" value="Unassembled WGS sequence"/>
</dbReference>
<evidence type="ECO:0000256" key="1">
    <source>
        <dbReference type="SAM" id="SignalP"/>
    </source>
</evidence>
<proteinExistence type="predicted"/>
<dbReference type="EMBL" id="SRLA01000003">
    <property type="protein sequence ID" value="TGE06257.1"/>
    <property type="molecule type" value="Genomic_DNA"/>
</dbReference>